<sequence length="484" mass="52067">MPGSQSSIDARRALRAAIATTASRVPPGNGVPSIRHLALIAESEPIVTPAVWTDSAALTLATQFVARSRQDSLEEGCRLISRYFDGVRLRRPASLSAGVRTHLYACVAEYSGALGWTHMGARFAAEAQLFADTPSLLYRTTTLIALAQAMNGEFAAADTEIRRAQELFDAHGWPAVEKNYGHFAAEIAVASSRADVTGLRATSSQMTATHPDDPYWIFTAGMADVTAHLYSREFAEAFALSSQLLFSSRRLSSHSFPRQNLVCLHSDILVARGEFTQALSLLAQHESSPGHGICFASQRAASLLGLGRQRELLAETEACAADEAEHNLRTLVPLLVRRAVAFQRQGEARRAMQSFESALLLLVRAGISVMPFVMLPRDEVRALLDAVADARPALRGDIAELRVALPQVAAPLSTEPAPRADAGLTAAERELAAMLPTPMTLPDIALARGVSVNTVKSQARSIYTKLGVGGRRAAVEVLSRSLVR</sequence>
<organism evidence="2 3">
    <name type="scientific">Microbacterium enclense</name>
    <dbReference type="NCBI Taxonomy" id="993073"/>
    <lineage>
        <taxon>Bacteria</taxon>
        <taxon>Bacillati</taxon>
        <taxon>Actinomycetota</taxon>
        <taxon>Actinomycetes</taxon>
        <taxon>Micrococcales</taxon>
        <taxon>Microbacteriaceae</taxon>
        <taxon>Microbacterium</taxon>
    </lineage>
</organism>
<evidence type="ECO:0000313" key="3">
    <source>
        <dbReference type="Proteomes" id="UP000183203"/>
    </source>
</evidence>
<accession>A0A1G6ITJ0</accession>
<dbReference type="EMBL" id="FMYG01000003">
    <property type="protein sequence ID" value="SDC09355.1"/>
    <property type="molecule type" value="Genomic_DNA"/>
</dbReference>
<dbReference type="InterPro" id="IPR036388">
    <property type="entry name" value="WH-like_DNA-bd_sf"/>
</dbReference>
<dbReference type="SUPFAM" id="SSF46894">
    <property type="entry name" value="C-terminal effector domain of the bipartite response regulators"/>
    <property type="match status" value="1"/>
</dbReference>
<dbReference type="Gene3D" id="1.10.10.10">
    <property type="entry name" value="Winged helix-like DNA-binding domain superfamily/Winged helix DNA-binding domain"/>
    <property type="match status" value="1"/>
</dbReference>
<dbReference type="InterPro" id="IPR000792">
    <property type="entry name" value="Tscrpt_reg_LuxR_C"/>
</dbReference>
<dbReference type="Proteomes" id="UP000183203">
    <property type="component" value="Unassembled WGS sequence"/>
</dbReference>
<dbReference type="AlphaFoldDB" id="A0A1G6ITJ0"/>
<evidence type="ECO:0000259" key="1">
    <source>
        <dbReference type="SMART" id="SM00421"/>
    </source>
</evidence>
<dbReference type="STRING" id="993073.AS029_06755"/>
<reference evidence="2 3" key="1">
    <citation type="submission" date="2016-09" db="EMBL/GenBank/DDBJ databases">
        <authorList>
            <person name="Capua I."/>
            <person name="De Benedictis P."/>
            <person name="Joannis T."/>
            <person name="Lombin L.H."/>
            <person name="Cattoli G."/>
        </authorList>
    </citation>
    <scope>NUCLEOTIDE SEQUENCE [LARGE SCALE GENOMIC DNA]</scope>
    <source>
        <strain evidence="2 3">NIO-1002</strain>
    </source>
</reference>
<dbReference type="GO" id="GO:0006355">
    <property type="term" value="P:regulation of DNA-templated transcription"/>
    <property type="evidence" value="ECO:0007669"/>
    <property type="project" value="InterPro"/>
</dbReference>
<protein>
    <submittedName>
        <fullName evidence="2">Regulatory protein, luxR family</fullName>
    </submittedName>
</protein>
<evidence type="ECO:0000313" key="2">
    <source>
        <dbReference type="EMBL" id="SDC09355.1"/>
    </source>
</evidence>
<feature type="domain" description="HTH luxR-type" evidence="1">
    <location>
        <begin position="421"/>
        <end position="478"/>
    </location>
</feature>
<dbReference type="GO" id="GO:0003677">
    <property type="term" value="F:DNA binding"/>
    <property type="evidence" value="ECO:0007669"/>
    <property type="project" value="InterPro"/>
</dbReference>
<dbReference type="InterPro" id="IPR016032">
    <property type="entry name" value="Sig_transdc_resp-reg_C-effctor"/>
</dbReference>
<name>A0A1G6ITJ0_9MICO</name>
<proteinExistence type="predicted"/>
<gene>
    <name evidence="2" type="ORF">SAMN05216418_1608</name>
</gene>
<dbReference type="SMART" id="SM00421">
    <property type="entry name" value="HTH_LUXR"/>
    <property type="match status" value="1"/>
</dbReference>